<evidence type="ECO:0000313" key="3">
    <source>
        <dbReference type="EMBL" id="GAA1992065.1"/>
    </source>
</evidence>
<protein>
    <recommendedName>
        <fullName evidence="2">TadE-like domain-containing protein</fullName>
    </recommendedName>
</protein>
<proteinExistence type="predicted"/>
<reference evidence="3 4" key="1">
    <citation type="journal article" date="2019" name="Int. J. Syst. Evol. Microbiol.">
        <title>The Global Catalogue of Microorganisms (GCM) 10K type strain sequencing project: providing services to taxonomists for standard genome sequencing and annotation.</title>
        <authorList>
            <consortium name="The Broad Institute Genomics Platform"/>
            <consortium name="The Broad Institute Genome Sequencing Center for Infectious Disease"/>
            <person name="Wu L."/>
            <person name="Ma J."/>
        </authorList>
    </citation>
    <scope>NUCLEOTIDE SEQUENCE [LARGE SCALE GENOMIC DNA]</scope>
    <source>
        <strain evidence="3 4">JCM 15628</strain>
    </source>
</reference>
<keyword evidence="1" id="KW-0472">Membrane</keyword>
<comment type="caution">
    <text evidence="3">The sequence shown here is derived from an EMBL/GenBank/DDBJ whole genome shotgun (WGS) entry which is preliminary data.</text>
</comment>
<keyword evidence="1" id="KW-1133">Transmembrane helix</keyword>
<evidence type="ECO:0000256" key="1">
    <source>
        <dbReference type="SAM" id="Phobius"/>
    </source>
</evidence>
<gene>
    <name evidence="3" type="ORF">GCM10009817_37770</name>
</gene>
<evidence type="ECO:0000259" key="2">
    <source>
        <dbReference type="Pfam" id="PF07811"/>
    </source>
</evidence>
<name>A0ABN2ST12_9MICO</name>
<dbReference type="RefSeq" id="WP_344066409.1">
    <property type="nucleotide sequence ID" value="NZ_BAAAPU010000011.1"/>
</dbReference>
<keyword evidence="4" id="KW-1185">Reference proteome</keyword>
<dbReference type="Pfam" id="PF07811">
    <property type="entry name" value="TadE"/>
    <property type="match status" value="1"/>
</dbReference>
<organism evidence="3 4">
    <name type="scientific">Terrabacter lapilli</name>
    <dbReference type="NCBI Taxonomy" id="436231"/>
    <lineage>
        <taxon>Bacteria</taxon>
        <taxon>Bacillati</taxon>
        <taxon>Actinomycetota</taxon>
        <taxon>Actinomycetes</taxon>
        <taxon>Micrococcales</taxon>
        <taxon>Intrasporangiaceae</taxon>
        <taxon>Terrabacter</taxon>
    </lineage>
</organism>
<accession>A0ABN2ST12</accession>
<dbReference type="InterPro" id="IPR012495">
    <property type="entry name" value="TadE-like_dom"/>
</dbReference>
<feature type="transmembrane region" description="Helical" evidence="1">
    <location>
        <begin position="7"/>
        <end position="28"/>
    </location>
</feature>
<dbReference type="EMBL" id="BAAAPU010000011">
    <property type="protein sequence ID" value="GAA1992065.1"/>
    <property type="molecule type" value="Genomic_DNA"/>
</dbReference>
<sequence length="136" mass="13783">MARTERGAAAVELAIVLPVLFLVIAGIVDFGRAFFAQIELANAAREGARAAVVLPLGSTPAPSTEVAARVSAALPGISDATVTSTYCPSGNASVKATVAVSRPFQWIVLGPAMRLFGPTWAGPTNLSATGVMQCGG</sequence>
<feature type="domain" description="TadE-like" evidence="2">
    <location>
        <begin position="7"/>
        <end position="49"/>
    </location>
</feature>
<keyword evidence="1" id="KW-0812">Transmembrane</keyword>
<evidence type="ECO:0000313" key="4">
    <source>
        <dbReference type="Proteomes" id="UP001500013"/>
    </source>
</evidence>
<dbReference type="Proteomes" id="UP001500013">
    <property type="component" value="Unassembled WGS sequence"/>
</dbReference>